<dbReference type="InterPro" id="IPR038109">
    <property type="entry name" value="DNA_bind_recomb_sf"/>
</dbReference>
<evidence type="ECO:0000259" key="2">
    <source>
        <dbReference type="PROSITE" id="PS51736"/>
    </source>
</evidence>
<dbReference type="InterPro" id="IPR011109">
    <property type="entry name" value="DNA_bind_recombinase_dom"/>
</dbReference>
<organism evidence="4 5">
    <name type="scientific">[Eubacterium] siraeum</name>
    <dbReference type="NCBI Taxonomy" id="39492"/>
    <lineage>
        <taxon>Bacteria</taxon>
        <taxon>Bacillati</taxon>
        <taxon>Bacillota</taxon>
        <taxon>Clostridia</taxon>
        <taxon>Eubacteriales</taxon>
        <taxon>Oscillospiraceae</taxon>
        <taxon>Oscillospiraceae incertae sedis</taxon>
    </lineage>
</organism>
<dbReference type="PROSITE" id="PS51736">
    <property type="entry name" value="RECOMBINASES_3"/>
    <property type="match status" value="1"/>
</dbReference>
<dbReference type="PANTHER" id="PTHR30461:SF23">
    <property type="entry name" value="DNA RECOMBINASE-RELATED"/>
    <property type="match status" value="1"/>
</dbReference>
<accession>A0A174ZHB6</accession>
<dbReference type="PANTHER" id="PTHR30461">
    <property type="entry name" value="DNA-INVERTASE FROM LAMBDOID PROPHAGE"/>
    <property type="match status" value="1"/>
</dbReference>
<dbReference type="Pfam" id="PF13408">
    <property type="entry name" value="Zn_ribbon_recom"/>
    <property type="match status" value="1"/>
</dbReference>
<dbReference type="InterPro" id="IPR036162">
    <property type="entry name" value="Resolvase-like_N_sf"/>
</dbReference>
<dbReference type="InterPro" id="IPR006119">
    <property type="entry name" value="Resolv_N"/>
</dbReference>
<protein>
    <submittedName>
        <fullName evidence="4">Transposon Tn1000 resolvase</fullName>
    </submittedName>
</protein>
<evidence type="ECO:0000259" key="3">
    <source>
        <dbReference type="PROSITE" id="PS51737"/>
    </source>
</evidence>
<dbReference type="PROSITE" id="PS51737">
    <property type="entry name" value="RECOMBINASE_DNA_BIND"/>
    <property type="match status" value="1"/>
</dbReference>
<dbReference type="CDD" id="cd00338">
    <property type="entry name" value="Ser_Recombinase"/>
    <property type="match status" value="1"/>
</dbReference>
<dbReference type="Pfam" id="PF07508">
    <property type="entry name" value="Recombinase"/>
    <property type="match status" value="1"/>
</dbReference>
<dbReference type="GO" id="GO:0003677">
    <property type="term" value="F:DNA binding"/>
    <property type="evidence" value="ECO:0007669"/>
    <property type="project" value="InterPro"/>
</dbReference>
<dbReference type="OrthoDB" id="1839742at2"/>
<feature type="domain" description="Recombinase" evidence="3">
    <location>
        <begin position="185"/>
        <end position="312"/>
    </location>
</feature>
<evidence type="ECO:0000313" key="5">
    <source>
        <dbReference type="Proteomes" id="UP000095662"/>
    </source>
</evidence>
<reference evidence="4 5" key="1">
    <citation type="submission" date="2015-09" db="EMBL/GenBank/DDBJ databases">
        <authorList>
            <consortium name="Pathogen Informatics"/>
        </authorList>
    </citation>
    <scope>NUCLEOTIDE SEQUENCE [LARGE SCALE GENOMIC DNA]</scope>
    <source>
        <strain evidence="4 5">2789STDY5834928</strain>
    </source>
</reference>
<dbReference type="Gene3D" id="3.40.50.1390">
    <property type="entry name" value="Resolvase, N-terminal catalytic domain"/>
    <property type="match status" value="1"/>
</dbReference>
<dbReference type="SMART" id="SM00857">
    <property type="entry name" value="Resolvase"/>
    <property type="match status" value="1"/>
</dbReference>
<dbReference type="Pfam" id="PF00239">
    <property type="entry name" value="Resolvase"/>
    <property type="match status" value="1"/>
</dbReference>
<dbReference type="Gene3D" id="3.90.1750.20">
    <property type="entry name" value="Putative Large Serine Recombinase, Chain B, Domain 2"/>
    <property type="match status" value="1"/>
</dbReference>
<dbReference type="InterPro" id="IPR025827">
    <property type="entry name" value="Zn_ribbon_recom_dom"/>
</dbReference>
<evidence type="ECO:0000256" key="1">
    <source>
        <dbReference type="SAM" id="Coils"/>
    </source>
</evidence>
<keyword evidence="1" id="KW-0175">Coiled coil</keyword>
<dbReference type="Proteomes" id="UP000095662">
    <property type="component" value="Unassembled WGS sequence"/>
</dbReference>
<dbReference type="SUPFAM" id="SSF53041">
    <property type="entry name" value="Resolvase-like"/>
    <property type="match status" value="1"/>
</dbReference>
<sequence>MPQKKTKVIREIPENPFIQGQAKRKKLRVAAYCRVSTEQEEQESSFENQVAYYTDLIQSNPEWEFAGIFADRGISGTKDTIRPEFMKMIEHCQRHKIDLIFTKSLSRFSRNTLDSIKYIRLLKSLNVTIEFEKEGLNTSDVSSEIYLTWFSAFAQAESESISQNVTMGKRRQYKEGHFAFRYKNFLGYRPGENGEPEIDPEQATIVSRIFFAFLSGDTPEQIAKSLEADHIPSPTGKPTWSKTTIRNMLQNEKYAGDVLLQKTYTADFLEKKVKKNRGEVKQYYITDNHPAIIPRDIFQEVQLEIARRSSKRKVSCRRTKSGRGKYTSKYALSERTVCGECGAMYRRTMWIKRDRTKEDVWRCVNRLEFGTKYCKHSPSLKEPILHQAILNCIQSVFHNKEEIAEAVREAQKKIILFEDAKNNPEVIRQRMQDIDHGMANLLTLAAQSSQIELFEKKFKEMTEEKARLTEQLKQAEEDATTDAKRQKQLDDILKAIDIDIVELTEFDDTFIRRIVEQVTILSKDKIEVRFIGGFSKVGDIPTK</sequence>
<dbReference type="AlphaFoldDB" id="A0A174ZHB6"/>
<feature type="coiled-coil region" evidence="1">
    <location>
        <begin position="444"/>
        <end position="485"/>
    </location>
</feature>
<proteinExistence type="predicted"/>
<evidence type="ECO:0000313" key="4">
    <source>
        <dbReference type="EMBL" id="CUQ82540.1"/>
    </source>
</evidence>
<dbReference type="EMBL" id="CZBY01000003">
    <property type="protein sequence ID" value="CUQ82540.1"/>
    <property type="molecule type" value="Genomic_DNA"/>
</dbReference>
<gene>
    <name evidence="4" type="primary">tnpR_3</name>
    <name evidence="4" type="ORF">ERS852540_00506</name>
</gene>
<dbReference type="GO" id="GO:0000150">
    <property type="term" value="F:DNA strand exchange activity"/>
    <property type="evidence" value="ECO:0007669"/>
    <property type="project" value="InterPro"/>
</dbReference>
<dbReference type="InterPro" id="IPR050639">
    <property type="entry name" value="SSR_resolvase"/>
</dbReference>
<name>A0A174ZHB6_9FIRM</name>
<feature type="domain" description="Resolvase/invertase-type recombinase catalytic" evidence="2">
    <location>
        <begin position="28"/>
        <end position="176"/>
    </location>
</feature>
<dbReference type="STRING" id="39492.ERS852540_00506"/>